<feature type="transmembrane region" description="Helical" evidence="7">
    <location>
        <begin position="201"/>
        <end position="219"/>
    </location>
</feature>
<keyword evidence="5 7" id="KW-1133">Transmembrane helix</keyword>
<feature type="transmembrane region" description="Helical" evidence="7">
    <location>
        <begin position="295"/>
        <end position="318"/>
    </location>
</feature>
<feature type="transmembrane region" description="Helical" evidence="7">
    <location>
        <begin position="21"/>
        <end position="40"/>
    </location>
</feature>
<keyword evidence="4" id="KW-0769">Symport</keyword>
<keyword evidence="6 7" id="KW-0472">Membrane</keyword>
<evidence type="ECO:0000256" key="2">
    <source>
        <dbReference type="ARBA" id="ARBA00022448"/>
    </source>
</evidence>
<dbReference type="PANTHER" id="PTHR11706:SF33">
    <property type="entry name" value="NATURAL RESISTANCE-ASSOCIATED MACROPHAGE PROTEIN 2"/>
    <property type="match status" value="1"/>
</dbReference>
<keyword evidence="3 7" id="KW-0812">Transmembrane</keyword>
<evidence type="ECO:0000313" key="9">
    <source>
        <dbReference type="Proteomes" id="UP000186406"/>
    </source>
</evidence>
<proteinExistence type="predicted"/>
<dbReference type="Proteomes" id="UP000186406">
    <property type="component" value="Unassembled WGS sequence"/>
</dbReference>
<keyword evidence="2" id="KW-0813">Transport</keyword>
<dbReference type="GO" id="GO:0005384">
    <property type="term" value="F:manganese ion transmembrane transporter activity"/>
    <property type="evidence" value="ECO:0007669"/>
    <property type="project" value="TreeGrafter"/>
</dbReference>
<evidence type="ECO:0000313" key="8">
    <source>
        <dbReference type="EMBL" id="SHO66363.1"/>
    </source>
</evidence>
<feature type="transmembrane region" description="Helical" evidence="7">
    <location>
        <begin position="240"/>
        <end position="266"/>
    </location>
</feature>
<dbReference type="AlphaFoldDB" id="A0A1M7ZN89"/>
<evidence type="ECO:0000256" key="7">
    <source>
        <dbReference type="SAM" id="Phobius"/>
    </source>
</evidence>
<evidence type="ECO:0000256" key="3">
    <source>
        <dbReference type="ARBA" id="ARBA00022692"/>
    </source>
</evidence>
<organism evidence="8 9">
    <name type="scientific">Pseudoxanthobacter soli DSM 19599</name>
    <dbReference type="NCBI Taxonomy" id="1123029"/>
    <lineage>
        <taxon>Bacteria</taxon>
        <taxon>Pseudomonadati</taxon>
        <taxon>Pseudomonadota</taxon>
        <taxon>Alphaproteobacteria</taxon>
        <taxon>Hyphomicrobiales</taxon>
        <taxon>Segnochrobactraceae</taxon>
        <taxon>Pseudoxanthobacter</taxon>
    </lineage>
</organism>
<evidence type="ECO:0000256" key="1">
    <source>
        <dbReference type="ARBA" id="ARBA00004141"/>
    </source>
</evidence>
<dbReference type="PANTHER" id="PTHR11706">
    <property type="entry name" value="SOLUTE CARRIER PROTEIN FAMILY 11 MEMBER"/>
    <property type="match status" value="1"/>
</dbReference>
<comment type="subcellular location">
    <subcellularLocation>
        <location evidence="1">Membrane</location>
        <topology evidence="1">Multi-pass membrane protein</topology>
    </subcellularLocation>
</comment>
<dbReference type="InterPro" id="IPR001046">
    <property type="entry name" value="NRAMP_fam"/>
</dbReference>
<name>A0A1M7ZN89_9HYPH</name>
<dbReference type="Pfam" id="PF01566">
    <property type="entry name" value="Nramp"/>
    <property type="match status" value="1"/>
</dbReference>
<feature type="transmembrane region" description="Helical" evidence="7">
    <location>
        <begin position="366"/>
        <end position="387"/>
    </location>
</feature>
<protein>
    <submittedName>
        <fullName evidence="8">NRAMP (Natural resistance-associated macrophage protein) metal ion transporters</fullName>
    </submittedName>
</protein>
<feature type="transmembrane region" description="Helical" evidence="7">
    <location>
        <begin position="162"/>
        <end position="181"/>
    </location>
</feature>
<evidence type="ECO:0000256" key="4">
    <source>
        <dbReference type="ARBA" id="ARBA00022847"/>
    </source>
</evidence>
<dbReference type="GO" id="GO:0015293">
    <property type="term" value="F:symporter activity"/>
    <property type="evidence" value="ECO:0007669"/>
    <property type="project" value="UniProtKB-KW"/>
</dbReference>
<feature type="transmembrane region" description="Helical" evidence="7">
    <location>
        <begin position="125"/>
        <end position="150"/>
    </location>
</feature>
<feature type="transmembrane region" description="Helical" evidence="7">
    <location>
        <begin position="399"/>
        <end position="425"/>
    </location>
</feature>
<feature type="transmembrane region" description="Helical" evidence="7">
    <location>
        <begin position="101"/>
        <end position="119"/>
    </location>
</feature>
<feature type="transmembrane region" description="Helical" evidence="7">
    <location>
        <begin position="60"/>
        <end position="80"/>
    </location>
</feature>
<dbReference type="GO" id="GO:0015086">
    <property type="term" value="F:cadmium ion transmembrane transporter activity"/>
    <property type="evidence" value="ECO:0007669"/>
    <property type="project" value="TreeGrafter"/>
</dbReference>
<dbReference type="EMBL" id="FRXO01000006">
    <property type="protein sequence ID" value="SHO66363.1"/>
    <property type="molecule type" value="Genomic_DNA"/>
</dbReference>
<evidence type="ECO:0000256" key="5">
    <source>
        <dbReference type="ARBA" id="ARBA00022989"/>
    </source>
</evidence>
<keyword evidence="9" id="KW-1185">Reference proteome</keyword>
<feature type="transmembrane region" description="Helical" evidence="7">
    <location>
        <begin position="339"/>
        <end position="360"/>
    </location>
</feature>
<reference evidence="8 9" key="1">
    <citation type="submission" date="2016-12" db="EMBL/GenBank/DDBJ databases">
        <authorList>
            <person name="Song W.-J."/>
            <person name="Kurnit D.M."/>
        </authorList>
    </citation>
    <scope>NUCLEOTIDE SEQUENCE [LARGE SCALE GENOMIC DNA]</scope>
    <source>
        <strain evidence="8 9">DSM 19599</strain>
    </source>
</reference>
<evidence type="ECO:0000256" key="6">
    <source>
        <dbReference type="ARBA" id="ARBA00023136"/>
    </source>
</evidence>
<dbReference type="GO" id="GO:0005886">
    <property type="term" value="C:plasma membrane"/>
    <property type="evidence" value="ECO:0007669"/>
    <property type="project" value="TreeGrafter"/>
</dbReference>
<gene>
    <name evidence="8" type="ORF">SAMN02745172_03022</name>
</gene>
<sequence>MSSNDYSPSSGGTASVRLTRRSALMAYLAIMGPGLVVMLADTDAGSLITAAQSGAQWGYTLLSAQVILIPIVFMVQELTIRLGVVTGKGHGELIESHFGRGWAWLSVSTLVVACAGAIVCEMSGIAGVGLMWGIPMWASTGAVTLFLVIMVLTGSYLRVERIAIGVGLFELVFLVTMFMSSPDPSQVMAGLKNFPVSDSNYLFLVAANIGAVVMPWMIFYQQSAVVDKGLTVEHLRHSRIDTAVGSVITQLVMIAMLVTTAATLWANQEGGVDLNTVEQISDAITPHLGYDAGRILFSLGIVGASLVAAIVVSLTAAWGMGEITGYRRSLGDGVKQAPWFYVVYAVVLVIGVSVVLSGANLIDVNIFVQVLNALLLPVVLGFLVLLSQRALPEPYRLKGRYAVVVWSVTGVMCALGVYSGIAGLFQS</sequence>
<dbReference type="STRING" id="1123029.SAMN02745172_03022"/>
<dbReference type="RefSeq" id="WP_073630158.1">
    <property type="nucleotide sequence ID" value="NZ_FRXO01000006.1"/>
</dbReference>
<accession>A0A1M7ZN89</accession>
<dbReference type="GO" id="GO:0034755">
    <property type="term" value="P:iron ion transmembrane transport"/>
    <property type="evidence" value="ECO:0007669"/>
    <property type="project" value="TreeGrafter"/>
</dbReference>